<evidence type="ECO:0000313" key="1">
    <source>
        <dbReference type="EMBL" id="GFG31030.1"/>
    </source>
</evidence>
<proteinExistence type="predicted"/>
<evidence type="ECO:0000313" key="2">
    <source>
        <dbReference type="Proteomes" id="UP000502823"/>
    </source>
</evidence>
<name>A0A6L2PHW9_COPFO</name>
<dbReference type="AlphaFoldDB" id="A0A6L2PHW9"/>
<dbReference type="OrthoDB" id="1101576at2759"/>
<organism evidence="1 2">
    <name type="scientific">Coptotermes formosanus</name>
    <name type="common">Formosan subterranean termite</name>
    <dbReference type="NCBI Taxonomy" id="36987"/>
    <lineage>
        <taxon>Eukaryota</taxon>
        <taxon>Metazoa</taxon>
        <taxon>Ecdysozoa</taxon>
        <taxon>Arthropoda</taxon>
        <taxon>Hexapoda</taxon>
        <taxon>Insecta</taxon>
        <taxon>Pterygota</taxon>
        <taxon>Neoptera</taxon>
        <taxon>Polyneoptera</taxon>
        <taxon>Dictyoptera</taxon>
        <taxon>Blattodea</taxon>
        <taxon>Blattoidea</taxon>
        <taxon>Termitoidae</taxon>
        <taxon>Rhinotermitidae</taxon>
        <taxon>Coptotermes</taxon>
    </lineage>
</organism>
<dbReference type="Proteomes" id="UP000502823">
    <property type="component" value="Unassembled WGS sequence"/>
</dbReference>
<dbReference type="PANTHER" id="PTHR45913:SF21">
    <property type="entry name" value="DUF4371 DOMAIN-CONTAINING PROTEIN"/>
    <property type="match status" value="1"/>
</dbReference>
<keyword evidence="2" id="KW-1185">Reference proteome</keyword>
<sequence length="335" mass="39196">MVVPPERVIAFIVSYIPNIFICSRHCILAPGLKNKLKLCTFLHEIEGVTWKFLNNTWICQDGITKKKKKLCGYKDEVILATEAGNNSVMQYQCLIHQENLCATSLKAESVMPVVVNVVNAIRSKGLNHREFQDFVYNLETESKDVYYSEARWLSRGQMFKRVFDLKQEIRTSMEVKGKPFAEFNDDEGMRDFANIVEKTTYLNELNTHLHGKDQFINSMFDDVKSFKMKLRLWESQLKNKIFVHFPTLLRSNGWDSKKYVRTISELREEFDTSFQDFKKNSFSFNLFSSRFSTSIDEAAEDLQMECVAFQCASDLEHKSNNFSLYFYKNYVSQEK</sequence>
<dbReference type="PANTHER" id="PTHR45913">
    <property type="entry name" value="EPM2A-INTERACTING PROTEIN 1"/>
    <property type="match status" value="1"/>
</dbReference>
<reference evidence="2" key="1">
    <citation type="submission" date="2020-01" db="EMBL/GenBank/DDBJ databases">
        <title>Draft genome sequence of the Termite Coptotermes fromosanus.</title>
        <authorList>
            <person name="Itakura S."/>
            <person name="Yosikawa Y."/>
            <person name="Umezawa K."/>
        </authorList>
    </citation>
    <scope>NUCLEOTIDE SEQUENCE [LARGE SCALE GENOMIC DNA]</scope>
</reference>
<gene>
    <name evidence="1" type="ORF">Cfor_11419</name>
</gene>
<protein>
    <submittedName>
        <fullName evidence="1">Uncharacterized protein</fullName>
    </submittedName>
</protein>
<dbReference type="EMBL" id="BLKM01000276">
    <property type="protein sequence ID" value="GFG31030.1"/>
    <property type="molecule type" value="Genomic_DNA"/>
</dbReference>
<dbReference type="InParanoid" id="A0A6L2PHW9"/>
<accession>A0A6L2PHW9</accession>
<comment type="caution">
    <text evidence="1">The sequence shown here is derived from an EMBL/GenBank/DDBJ whole genome shotgun (WGS) entry which is preliminary data.</text>
</comment>